<dbReference type="PROSITE" id="PS51257">
    <property type="entry name" value="PROKAR_LIPOPROTEIN"/>
    <property type="match status" value="1"/>
</dbReference>
<evidence type="ECO:0000313" key="2">
    <source>
        <dbReference type="EMBL" id="VAX14826.1"/>
    </source>
</evidence>
<organism evidence="2">
    <name type="scientific">hydrothermal vent metagenome</name>
    <dbReference type="NCBI Taxonomy" id="652676"/>
    <lineage>
        <taxon>unclassified sequences</taxon>
        <taxon>metagenomes</taxon>
        <taxon>ecological metagenomes</taxon>
    </lineage>
</organism>
<name>A0A3B1B965_9ZZZZ</name>
<reference evidence="2" key="1">
    <citation type="submission" date="2018-06" db="EMBL/GenBank/DDBJ databases">
        <authorList>
            <person name="Zhirakovskaya E."/>
        </authorList>
    </citation>
    <scope>NUCLEOTIDE SEQUENCE</scope>
</reference>
<sequence length="399" mass="42778">MPTYKFLLSIFDRKHVNKYFIAALALLAGMSIAGCSEDGGTSSTSLEKVDSLTLPTGTVTNPFRVSVPSDASSLTIIADGGDASDIDIYSITDPTGAEMVVWNSSNDLVGRNSTENFGQSALSFTIPHSSDYAFNSGEWSFEIANVGSTFVSEGSKEVSIYTIIKTGLGSKLDVNVWIVAIQDYTGTDDKNLAVIIDEFKRIMENAGVTIGNVNIRELTGSQAELLTFPDMSTDSNVNKQPDDLDDLFRLSSQTGNDYLNLFFVTSMGSGLLGRAGGIPGIPLLQGTAHSGVVVSTMGGFTQMPPAQLLVQGATIAHEVGHYLGLYHPTERSGKTFDPISDTPECRAETYDTDGDGVVTSNECKNLDGPNLMFWSSASYVQDTFSSMQEDAIKRHPSVK</sequence>
<dbReference type="GO" id="GO:0008237">
    <property type="term" value="F:metallopeptidase activity"/>
    <property type="evidence" value="ECO:0007669"/>
    <property type="project" value="InterPro"/>
</dbReference>
<feature type="domain" description="Peptidase M43 pregnancy-associated plasma-A" evidence="1">
    <location>
        <begin position="257"/>
        <end position="388"/>
    </location>
</feature>
<dbReference type="InterPro" id="IPR024079">
    <property type="entry name" value="MetalloPept_cat_dom_sf"/>
</dbReference>
<dbReference type="Gene3D" id="3.40.390.10">
    <property type="entry name" value="Collagenase (Catalytic Domain)"/>
    <property type="match status" value="1"/>
</dbReference>
<gene>
    <name evidence="2" type="ORF">MNBD_NITROSPINAE04-1272</name>
</gene>
<dbReference type="AlphaFoldDB" id="A0A3B1B965"/>
<dbReference type="InterPro" id="IPR008754">
    <property type="entry name" value="Peptidase_M43"/>
</dbReference>
<accession>A0A3B1B965</accession>
<protein>
    <recommendedName>
        <fullName evidence="1">Peptidase M43 pregnancy-associated plasma-A domain-containing protein</fullName>
    </recommendedName>
</protein>
<dbReference type="Pfam" id="PF05572">
    <property type="entry name" value="Peptidase_M43"/>
    <property type="match status" value="1"/>
</dbReference>
<dbReference type="SUPFAM" id="SSF55486">
    <property type="entry name" value="Metalloproteases ('zincins'), catalytic domain"/>
    <property type="match status" value="1"/>
</dbReference>
<proteinExistence type="predicted"/>
<evidence type="ECO:0000259" key="1">
    <source>
        <dbReference type="Pfam" id="PF05572"/>
    </source>
</evidence>
<dbReference type="EMBL" id="UOGA01000016">
    <property type="protein sequence ID" value="VAX14826.1"/>
    <property type="molecule type" value="Genomic_DNA"/>
</dbReference>